<gene>
    <name evidence="1" type="ORF">V6N11_050385</name>
</gene>
<dbReference type="Proteomes" id="UP001396334">
    <property type="component" value="Unassembled WGS sequence"/>
</dbReference>
<dbReference type="EMBL" id="JBBPBN010000007">
    <property type="protein sequence ID" value="KAK9034211.1"/>
    <property type="molecule type" value="Genomic_DNA"/>
</dbReference>
<name>A0ABR2T9N2_9ROSI</name>
<organism evidence="1 2">
    <name type="scientific">Hibiscus sabdariffa</name>
    <name type="common">roselle</name>
    <dbReference type="NCBI Taxonomy" id="183260"/>
    <lineage>
        <taxon>Eukaryota</taxon>
        <taxon>Viridiplantae</taxon>
        <taxon>Streptophyta</taxon>
        <taxon>Embryophyta</taxon>
        <taxon>Tracheophyta</taxon>
        <taxon>Spermatophyta</taxon>
        <taxon>Magnoliopsida</taxon>
        <taxon>eudicotyledons</taxon>
        <taxon>Gunneridae</taxon>
        <taxon>Pentapetalae</taxon>
        <taxon>rosids</taxon>
        <taxon>malvids</taxon>
        <taxon>Malvales</taxon>
        <taxon>Malvaceae</taxon>
        <taxon>Malvoideae</taxon>
        <taxon>Hibiscus</taxon>
    </lineage>
</organism>
<reference evidence="1 2" key="1">
    <citation type="journal article" date="2024" name="G3 (Bethesda)">
        <title>Genome assembly of Hibiscus sabdariffa L. provides insights into metabolisms of medicinal natural products.</title>
        <authorList>
            <person name="Kim T."/>
        </authorList>
    </citation>
    <scope>NUCLEOTIDE SEQUENCE [LARGE SCALE GENOMIC DNA]</scope>
    <source>
        <strain evidence="1">TK-2024</strain>
        <tissue evidence="1">Old leaves</tissue>
    </source>
</reference>
<comment type="caution">
    <text evidence="1">The sequence shown here is derived from an EMBL/GenBank/DDBJ whole genome shotgun (WGS) entry which is preliminary data.</text>
</comment>
<accession>A0ABR2T9N2</accession>
<keyword evidence="2" id="KW-1185">Reference proteome</keyword>
<proteinExistence type="predicted"/>
<sequence length="184" mass="21376">MQRESSRTMAVEALQELFTDDGQPKKGPRTQNEALAYHKMNFAHHQLPFLLLFCHIRLGFIAGVTGRCRFKNCRQPRSSKPFKIYVTHYEPFSGYRVVACNISSCCIIQAYMMAEMKCNKKFLIFFISISDRVHFVGDPTRFLAQTTNNQVNKMHLKGDRNTQLTLQWEDAFLSKAHNEMNNMN</sequence>
<evidence type="ECO:0000313" key="2">
    <source>
        <dbReference type="Proteomes" id="UP001396334"/>
    </source>
</evidence>
<protein>
    <submittedName>
        <fullName evidence="1">Uncharacterized protein</fullName>
    </submittedName>
</protein>
<evidence type="ECO:0000313" key="1">
    <source>
        <dbReference type="EMBL" id="KAK9034211.1"/>
    </source>
</evidence>